<reference evidence="16 17" key="1">
    <citation type="submission" date="2018-03" db="EMBL/GenBank/DDBJ databases">
        <title>Genomic Encyclopedia of Archaeal and Bacterial Type Strains, Phase II (KMG-II): from individual species to whole genera.</title>
        <authorList>
            <person name="Goeker M."/>
        </authorList>
    </citation>
    <scope>NUCLEOTIDE SEQUENCE [LARGE SCALE GENOMIC DNA]</scope>
    <source>
        <strain evidence="16 17">DSM 45348</strain>
    </source>
</reference>
<evidence type="ECO:0000313" key="16">
    <source>
        <dbReference type="EMBL" id="PRY28969.1"/>
    </source>
</evidence>
<keyword evidence="7" id="KW-0547">Nucleotide-binding</keyword>
<evidence type="ECO:0000256" key="7">
    <source>
        <dbReference type="ARBA" id="ARBA00022741"/>
    </source>
</evidence>
<evidence type="ECO:0000256" key="8">
    <source>
        <dbReference type="ARBA" id="ARBA00022833"/>
    </source>
</evidence>
<feature type="region of interest" description="Disordered" evidence="14">
    <location>
        <begin position="746"/>
        <end position="1247"/>
    </location>
</feature>
<dbReference type="AlphaFoldDB" id="A0A2T0S6A9"/>
<accession>A0A2T0S6A9</accession>
<dbReference type="Pfam" id="PF22608">
    <property type="entry name" value="DNAX_ATPase_lid"/>
    <property type="match status" value="1"/>
</dbReference>
<dbReference type="InterPro" id="IPR050238">
    <property type="entry name" value="DNA_Rep/Repair_Clamp_Loader"/>
</dbReference>
<feature type="compositionally biased region" description="Low complexity" evidence="14">
    <location>
        <begin position="558"/>
        <end position="570"/>
    </location>
</feature>
<dbReference type="SMART" id="SM00382">
    <property type="entry name" value="AAA"/>
    <property type="match status" value="1"/>
</dbReference>
<dbReference type="GO" id="GO:0003677">
    <property type="term" value="F:DNA binding"/>
    <property type="evidence" value="ECO:0007669"/>
    <property type="project" value="InterPro"/>
</dbReference>
<keyword evidence="9" id="KW-0067">ATP-binding</keyword>
<dbReference type="Gene3D" id="1.10.8.60">
    <property type="match status" value="1"/>
</dbReference>
<keyword evidence="5" id="KW-0235">DNA replication</keyword>
<dbReference type="Gene3D" id="3.40.50.300">
    <property type="entry name" value="P-loop containing nucleotide triphosphate hydrolases"/>
    <property type="match status" value="1"/>
</dbReference>
<keyword evidence="6" id="KW-0479">Metal-binding</keyword>
<evidence type="ECO:0000256" key="13">
    <source>
        <dbReference type="ARBA" id="ARBA00074577"/>
    </source>
</evidence>
<dbReference type="PANTHER" id="PTHR11669:SF0">
    <property type="entry name" value="PROTEIN STICHEL-LIKE 2"/>
    <property type="match status" value="1"/>
</dbReference>
<evidence type="ECO:0000256" key="9">
    <source>
        <dbReference type="ARBA" id="ARBA00022840"/>
    </source>
</evidence>
<gene>
    <name evidence="16" type="ORF">CLV70_107275</name>
</gene>
<feature type="region of interest" description="Disordered" evidence="14">
    <location>
        <begin position="386"/>
        <end position="412"/>
    </location>
</feature>
<dbReference type="CDD" id="cd18137">
    <property type="entry name" value="HLD_clamp_pol_III_gamma_tau"/>
    <property type="match status" value="1"/>
</dbReference>
<evidence type="ECO:0000256" key="5">
    <source>
        <dbReference type="ARBA" id="ARBA00022705"/>
    </source>
</evidence>
<dbReference type="FunFam" id="1.20.272.10:FF:000003">
    <property type="entry name" value="DNA polymerase III subunit gamma/tau"/>
    <property type="match status" value="1"/>
</dbReference>
<evidence type="ECO:0000313" key="17">
    <source>
        <dbReference type="Proteomes" id="UP000239209"/>
    </source>
</evidence>
<keyword evidence="10" id="KW-0239">DNA-directed DNA polymerase</keyword>
<evidence type="ECO:0000256" key="3">
    <source>
        <dbReference type="ARBA" id="ARBA00022679"/>
    </source>
</evidence>
<dbReference type="InterPro" id="IPR045085">
    <property type="entry name" value="HLD_clamp_pol_III_gamma_tau"/>
</dbReference>
<comment type="function">
    <text evidence="11">DNA polymerase III is a complex, multichain enzyme responsible for most of the replicative synthesis in bacteria. This DNA polymerase also exhibits 3' to 5' exonuclease activity.</text>
</comment>
<organism evidence="16 17">
    <name type="scientific">Pseudosporangium ferrugineum</name>
    <dbReference type="NCBI Taxonomy" id="439699"/>
    <lineage>
        <taxon>Bacteria</taxon>
        <taxon>Bacillati</taxon>
        <taxon>Actinomycetota</taxon>
        <taxon>Actinomycetes</taxon>
        <taxon>Micromonosporales</taxon>
        <taxon>Micromonosporaceae</taxon>
        <taxon>Pseudosporangium</taxon>
    </lineage>
</organism>
<dbReference type="PRINTS" id="PR01217">
    <property type="entry name" value="PRICHEXTENSN"/>
</dbReference>
<proteinExistence type="inferred from homology"/>
<feature type="compositionally biased region" description="Gly residues" evidence="14">
    <location>
        <begin position="747"/>
        <end position="757"/>
    </location>
</feature>
<evidence type="ECO:0000256" key="1">
    <source>
        <dbReference type="ARBA" id="ARBA00006360"/>
    </source>
</evidence>
<sequence length="1265" mass="125136">MALALYRKYRPRTFAEVIGQEHVTEPLSQALRSGRLHHAYLFSGPRGCGKTSSARILARSLNCEQGPTPEPCGVCGSCRSLANDGAGSIDVIEIDAASHGGVDDARELREKAFFAPASSRYKIYVIDEAHMVSSAGFNALLKLVEEPPDYVKFIFATTEPEKVLGTIRSRTHHYPFRLIPPATLRPYLQQLTEAEGVHVDPAVLPLVVRAGGGSARDTLSVLDQLIAGAGPEGVDYARAVALLGVTDVALIDEMCDALAAGDGAAAYQTIDRVAEAGHDPRRFASDLLERFRDLIVLQQVPDAVTKGLIDGPADQLEQMGAQATRLGPAALSRCADIVHNGLVEMRGTTAPRLLLELITARMLLPGADDSSGALLQRLERMERRLTLTSDPDSVRPEHPSPTTAAPAASAPGSVAGVGLSAARAAAAAARRPGAPGAAAEPAQAASAAPTSPTPTSPAASPNGASAATPDIPRRDPGTDHAGPATDAPVPPSGAVATTPDAAQPAAPEPRRAEPPQAPSPHEAAPSLQLAESSPQPAGLSPQPAGLSPQPVGSSLHGAAPSRQPAAPSPQHAGPSPQHGGPLPQHAGPSPQHGGPLPQHAGPSPHEPQPAGPGQAGPGQAWSEPEPEFLPADADPQPTAPRRPEPAGLMPDAPEEPGLVSDTVPGQLSAASIREVWPEIMVAVSRKSKKIAALAQGATVRDLEGQTVVLTFRFPAHARMVSAEPQLIADALYEALGGRWQIRCDVAGEGGASPGSGGRPAPRGPQGGGPAQGPQGGGGPGPQGGGPAQGPQGGGGPGPQGGGPAQGPQGGGGPGPQGGGPAQGPQGGGGPGPQGGGPAQGPQGGGGPASRDSGPVQTRPTRDDAPVQRMPAQASASRETAGGPQAARQTTGGPQAARQTSGGPQGGRQSPADEEDDGGWPEPVKPGGLATPPASPHPPTDEDDGGWPEPVRPGARAADVRSSASEAAFSPGSAAMPESGPGPASADGSATGQGAAGDPTFVAGQGSIDSRPADGTAAGRGPTAPGAVDGSGPGSASSGEATVGASEGAAERIVPRNDPPGASGAGGASPSNGGHAVAPAQSSGLSGARAAAPSAAIAAARAAAARGAAPAGTRGSAQAPARGAAQASARGAAQAPARGAGSAAAPAPAGAPMPAGAPAPARPGPAGPGARPGSRAPARPGGRPGAARSGSSDAGAWADGSPTEEAPYDPEYDGPAKADGAAWEGFDPGDEPLDDVIDEKTARQSSEQQAVQLLQEVFGAEKISEP</sequence>
<dbReference type="InterPro" id="IPR027417">
    <property type="entry name" value="P-loop_NTPase"/>
</dbReference>
<feature type="compositionally biased region" description="Gly residues" evidence="14">
    <location>
        <begin position="764"/>
        <end position="847"/>
    </location>
</feature>
<feature type="region of interest" description="Disordered" evidence="14">
    <location>
        <begin position="432"/>
        <end position="662"/>
    </location>
</feature>
<dbReference type="Gene3D" id="1.20.272.10">
    <property type="match status" value="1"/>
</dbReference>
<feature type="domain" description="AAA+ ATPase" evidence="15">
    <location>
        <begin position="36"/>
        <end position="180"/>
    </location>
</feature>
<evidence type="ECO:0000256" key="6">
    <source>
        <dbReference type="ARBA" id="ARBA00022723"/>
    </source>
</evidence>
<dbReference type="InterPro" id="IPR022754">
    <property type="entry name" value="DNA_pol_III_gamma-3"/>
</dbReference>
<dbReference type="GO" id="GO:0009360">
    <property type="term" value="C:DNA polymerase III complex"/>
    <property type="evidence" value="ECO:0007669"/>
    <property type="project" value="InterPro"/>
</dbReference>
<feature type="compositionally biased region" description="Pro residues" evidence="14">
    <location>
        <begin position="1148"/>
        <end position="1165"/>
    </location>
</feature>
<feature type="compositionally biased region" description="Polar residues" evidence="14">
    <location>
        <begin position="886"/>
        <end position="901"/>
    </location>
</feature>
<comment type="catalytic activity">
    <reaction evidence="12">
        <text>DNA(n) + a 2'-deoxyribonucleoside 5'-triphosphate = DNA(n+1) + diphosphate</text>
        <dbReference type="Rhea" id="RHEA:22508"/>
        <dbReference type="Rhea" id="RHEA-COMP:17339"/>
        <dbReference type="Rhea" id="RHEA-COMP:17340"/>
        <dbReference type="ChEBI" id="CHEBI:33019"/>
        <dbReference type="ChEBI" id="CHEBI:61560"/>
        <dbReference type="ChEBI" id="CHEBI:173112"/>
        <dbReference type="EC" id="2.7.7.7"/>
    </reaction>
</comment>
<feature type="compositionally biased region" description="Low complexity" evidence="14">
    <location>
        <begin position="456"/>
        <end position="469"/>
    </location>
</feature>
<dbReference type="Pfam" id="PF13177">
    <property type="entry name" value="DNA_pol3_delta2"/>
    <property type="match status" value="1"/>
</dbReference>
<comment type="caution">
    <text evidence="16">The sequence shown here is derived from an EMBL/GenBank/DDBJ whole genome shotgun (WGS) entry which is preliminary data.</text>
</comment>
<dbReference type="GO" id="GO:0006261">
    <property type="term" value="P:DNA-templated DNA replication"/>
    <property type="evidence" value="ECO:0007669"/>
    <property type="project" value="TreeGrafter"/>
</dbReference>
<evidence type="ECO:0000256" key="12">
    <source>
        <dbReference type="ARBA" id="ARBA00049244"/>
    </source>
</evidence>
<dbReference type="InterPro" id="IPR003593">
    <property type="entry name" value="AAA+_ATPase"/>
</dbReference>
<evidence type="ECO:0000256" key="11">
    <source>
        <dbReference type="ARBA" id="ARBA00037724"/>
    </source>
</evidence>
<dbReference type="Proteomes" id="UP000239209">
    <property type="component" value="Unassembled WGS sequence"/>
</dbReference>
<protein>
    <recommendedName>
        <fullName evidence="13">DNA polymerase III subunit gamma/tau</fullName>
        <ecNumber evidence="2">2.7.7.7</ecNumber>
    </recommendedName>
</protein>
<dbReference type="SUPFAM" id="SSF48019">
    <property type="entry name" value="post-AAA+ oligomerization domain-like"/>
    <property type="match status" value="1"/>
</dbReference>
<keyword evidence="17" id="KW-1185">Reference proteome</keyword>
<keyword evidence="3" id="KW-0808">Transferase</keyword>
<feature type="compositionally biased region" description="Low complexity" evidence="14">
    <location>
        <begin position="1067"/>
        <end position="1147"/>
    </location>
</feature>
<keyword evidence="8" id="KW-0862">Zinc</keyword>
<comment type="similarity">
    <text evidence="1">Belongs to the DnaX/STICHEL family.</text>
</comment>
<dbReference type="CDD" id="cd00009">
    <property type="entry name" value="AAA"/>
    <property type="match status" value="1"/>
</dbReference>
<feature type="compositionally biased region" description="Low complexity" evidence="14">
    <location>
        <begin position="400"/>
        <end position="412"/>
    </location>
</feature>
<feature type="compositionally biased region" description="Low complexity" evidence="14">
    <location>
        <begin position="432"/>
        <end position="450"/>
    </location>
</feature>
<dbReference type="GO" id="GO:0005524">
    <property type="term" value="F:ATP binding"/>
    <property type="evidence" value="ECO:0007669"/>
    <property type="project" value="UniProtKB-KW"/>
</dbReference>
<evidence type="ECO:0000259" key="15">
    <source>
        <dbReference type="SMART" id="SM00382"/>
    </source>
</evidence>
<feature type="compositionally biased region" description="Acidic residues" evidence="14">
    <location>
        <begin position="1226"/>
        <end position="1236"/>
    </location>
</feature>
<dbReference type="EMBL" id="PVZG01000007">
    <property type="protein sequence ID" value="PRY28969.1"/>
    <property type="molecule type" value="Genomic_DNA"/>
</dbReference>
<feature type="compositionally biased region" description="Low complexity" evidence="14">
    <location>
        <begin position="1012"/>
        <end position="1040"/>
    </location>
</feature>
<dbReference type="Pfam" id="PF12169">
    <property type="entry name" value="DNA_pol3_gamma3"/>
    <property type="match status" value="1"/>
</dbReference>
<dbReference type="SUPFAM" id="SSF52540">
    <property type="entry name" value="P-loop containing nucleoside triphosphate hydrolases"/>
    <property type="match status" value="1"/>
</dbReference>
<dbReference type="NCBIfam" id="TIGR02397">
    <property type="entry name" value="dnaX_nterm"/>
    <property type="match status" value="1"/>
</dbReference>
<evidence type="ECO:0000256" key="4">
    <source>
        <dbReference type="ARBA" id="ARBA00022695"/>
    </source>
</evidence>
<dbReference type="PANTHER" id="PTHR11669">
    <property type="entry name" value="REPLICATION FACTOR C / DNA POLYMERASE III GAMMA-TAU SUBUNIT"/>
    <property type="match status" value="1"/>
</dbReference>
<evidence type="ECO:0000256" key="2">
    <source>
        <dbReference type="ARBA" id="ARBA00012417"/>
    </source>
</evidence>
<feature type="compositionally biased region" description="Low complexity" evidence="14">
    <location>
        <begin position="1167"/>
        <end position="1200"/>
    </location>
</feature>
<dbReference type="GO" id="GO:0046872">
    <property type="term" value="F:metal ion binding"/>
    <property type="evidence" value="ECO:0007669"/>
    <property type="project" value="UniProtKB-KW"/>
</dbReference>
<dbReference type="FunFam" id="3.40.50.300:FF:000014">
    <property type="entry name" value="DNA polymerase III subunit gamma/tau"/>
    <property type="match status" value="1"/>
</dbReference>
<feature type="compositionally biased region" description="Low complexity" evidence="14">
    <location>
        <begin position="496"/>
        <end position="505"/>
    </location>
</feature>
<dbReference type="GO" id="GO:0003887">
    <property type="term" value="F:DNA-directed DNA polymerase activity"/>
    <property type="evidence" value="ECO:0007669"/>
    <property type="project" value="UniProtKB-KW"/>
</dbReference>
<name>A0A2T0S6A9_9ACTN</name>
<keyword evidence="4" id="KW-0548">Nucleotidyltransferase</keyword>
<dbReference type="NCBIfam" id="NF005846">
    <property type="entry name" value="PRK07764.1-6"/>
    <property type="match status" value="1"/>
</dbReference>
<dbReference type="InterPro" id="IPR008921">
    <property type="entry name" value="DNA_pol3_clamp-load_cplx_C"/>
</dbReference>
<dbReference type="EC" id="2.7.7.7" evidence="2"/>
<evidence type="ECO:0000256" key="14">
    <source>
        <dbReference type="SAM" id="MobiDB-lite"/>
    </source>
</evidence>
<evidence type="ECO:0000256" key="10">
    <source>
        <dbReference type="ARBA" id="ARBA00022932"/>
    </source>
</evidence>
<dbReference type="InterPro" id="IPR012763">
    <property type="entry name" value="DNA_pol_III_sug/sutau_N"/>
</dbReference>